<reference evidence="8 9" key="1">
    <citation type="submission" date="2019-08" db="EMBL/GenBank/DDBJ databases">
        <title>100 year-old enigma solved: identification of Planctomyces bekefii, the type genus and species of the phylum Planctomycetes.</title>
        <authorList>
            <person name="Svetlana D.N."/>
            <person name="Overmann J."/>
        </authorList>
    </citation>
    <scope>NUCLEOTIDE SEQUENCE [LARGE SCALE GENOMIC DNA]</scope>
    <source>
        <strain evidence="8">Phe10_nw2017</strain>
    </source>
</reference>
<gene>
    <name evidence="8" type="ORF">E3A20_05100</name>
</gene>
<evidence type="ECO:0000313" key="9">
    <source>
        <dbReference type="Proteomes" id="UP000321083"/>
    </source>
</evidence>
<feature type="transmembrane region" description="Helical" evidence="7">
    <location>
        <begin position="51"/>
        <end position="72"/>
    </location>
</feature>
<evidence type="ECO:0000313" key="8">
    <source>
        <dbReference type="EMBL" id="TWW11320.1"/>
    </source>
</evidence>
<accession>A0A5C6M964</accession>
<dbReference type="PANTHER" id="PTHR30250">
    <property type="entry name" value="PST FAMILY PREDICTED COLANIC ACID TRANSPORTER"/>
    <property type="match status" value="1"/>
</dbReference>
<evidence type="ECO:0000256" key="2">
    <source>
        <dbReference type="ARBA" id="ARBA00007430"/>
    </source>
</evidence>
<dbReference type="GO" id="GO:0005886">
    <property type="term" value="C:plasma membrane"/>
    <property type="evidence" value="ECO:0007669"/>
    <property type="project" value="UniProtKB-SubCell"/>
</dbReference>
<protein>
    <recommendedName>
        <fullName evidence="10">Polysaccharide biosynthesis protein</fullName>
    </recommendedName>
</protein>
<keyword evidence="9" id="KW-1185">Reference proteome</keyword>
<evidence type="ECO:0008006" key="10">
    <source>
        <dbReference type="Google" id="ProtNLM"/>
    </source>
</evidence>
<feature type="transmembrane region" description="Helical" evidence="7">
    <location>
        <begin position="21"/>
        <end position="45"/>
    </location>
</feature>
<reference evidence="8 9" key="2">
    <citation type="submission" date="2019-08" db="EMBL/GenBank/DDBJ databases">
        <authorList>
            <person name="Henke P."/>
        </authorList>
    </citation>
    <scope>NUCLEOTIDE SEQUENCE [LARGE SCALE GENOMIC DNA]</scope>
    <source>
        <strain evidence="8">Phe10_nw2017</strain>
    </source>
</reference>
<evidence type="ECO:0000256" key="6">
    <source>
        <dbReference type="ARBA" id="ARBA00023136"/>
    </source>
</evidence>
<keyword evidence="4 7" id="KW-0812">Transmembrane</keyword>
<dbReference type="AlphaFoldDB" id="A0A5C6M964"/>
<proteinExistence type="inferred from homology"/>
<organism evidence="8 9">
    <name type="scientific">Planctomyces bekefii</name>
    <dbReference type="NCBI Taxonomy" id="1653850"/>
    <lineage>
        <taxon>Bacteria</taxon>
        <taxon>Pseudomonadati</taxon>
        <taxon>Planctomycetota</taxon>
        <taxon>Planctomycetia</taxon>
        <taxon>Planctomycetales</taxon>
        <taxon>Planctomycetaceae</taxon>
        <taxon>Planctomyces</taxon>
    </lineage>
</organism>
<feature type="transmembrane region" description="Helical" evidence="7">
    <location>
        <begin position="191"/>
        <end position="214"/>
    </location>
</feature>
<feature type="transmembrane region" description="Helical" evidence="7">
    <location>
        <begin position="108"/>
        <end position="129"/>
    </location>
</feature>
<keyword evidence="3" id="KW-1003">Cell membrane</keyword>
<dbReference type="Proteomes" id="UP000321083">
    <property type="component" value="Unassembled WGS sequence"/>
</dbReference>
<evidence type="ECO:0000256" key="3">
    <source>
        <dbReference type="ARBA" id="ARBA00022475"/>
    </source>
</evidence>
<comment type="subcellular location">
    <subcellularLocation>
        <location evidence="1">Cell membrane</location>
        <topology evidence="1">Multi-pass membrane protein</topology>
    </subcellularLocation>
</comment>
<dbReference type="PANTHER" id="PTHR30250:SF10">
    <property type="entry name" value="LIPOPOLYSACCHARIDE BIOSYNTHESIS PROTEIN WZXC"/>
    <property type="match status" value="1"/>
</dbReference>
<feature type="transmembrane region" description="Helical" evidence="7">
    <location>
        <begin position="432"/>
        <end position="452"/>
    </location>
</feature>
<feature type="transmembrane region" description="Helical" evidence="7">
    <location>
        <begin position="338"/>
        <end position="357"/>
    </location>
</feature>
<evidence type="ECO:0000256" key="1">
    <source>
        <dbReference type="ARBA" id="ARBA00004651"/>
    </source>
</evidence>
<feature type="transmembrane region" description="Helical" evidence="7">
    <location>
        <begin position="369"/>
        <end position="392"/>
    </location>
</feature>
<name>A0A5C6M964_9PLAN</name>
<keyword evidence="5 7" id="KW-1133">Transmembrane helix</keyword>
<keyword evidence="6 7" id="KW-0472">Membrane</keyword>
<evidence type="ECO:0000256" key="4">
    <source>
        <dbReference type="ARBA" id="ARBA00022692"/>
    </source>
</evidence>
<dbReference type="EMBL" id="SRHE01000062">
    <property type="protein sequence ID" value="TWW11320.1"/>
    <property type="molecule type" value="Genomic_DNA"/>
</dbReference>
<feature type="transmembrane region" description="Helical" evidence="7">
    <location>
        <begin position="404"/>
        <end position="426"/>
    </location>
</feature>
<comment type="caution">
    <text evidence="8">The sequence shown here is derived from an EMBL/GenBank/DDBJ whole genome shotgun (WGS) entry which is preliminary data.</text>
</comment>
<comment type="similarity">
    <text evidence="2">Belongs to the polysaccharide synthase family.</text>
</comment>
<evidence type="ECO:0000256" key="7">
    <source>
        <dbReference type="SAM" id="Phobius"/>
    </source>
</evidence>
<dbReference type="InterPro" id="IPR050833">
    <property type="entry name" value="Poly_Biosynth_Transport"/>
</dbReference>
<feature type="transmembrane region" description="Helical" evidence="7">
    <location>
        <begin position="149"/>
        <end position="170"/>
    </location>
</feature>
<sequence length="459" mass="50816">MGTDTPLAGSSGLRRAIAFSVFARVWQVLTGPFTQILLMACLLPAARDYYYAFSSLLGMQVLIELGLHVVIINMASHEWAGLELQNDRLIGRSDARSRLISLGRLMSHWYRVAAIVFLVILFPSGLYFFSSQPSAGSDVVFAGRAVVSWQFPWLALVAVTTIQLTQLPWLSILEGCHQVEMLNKTRFWQAVAGSIAVWVCLLTGCGLWTLVFSASVRLLGDLWLIHRHYAGFFGEFANEIAGAPAMNWRDEILPLQWRIAIQGIMLWLAIQLPLLFVFRRQPEGDAARLGMTWSILTAAQGAALAWVETRRPLFGSLIAERRFATLDQIFFQSARTSMLLITLAAAGLVSIIWFAQFSMHPLAKMLADGLLPAGAAAVLALGFVANQPGLCANLYVRAHKRDPFLAASVISNLTTAVAQLSLGWLWGVHGIALGYAVAVAFVQTPLLVRVWWRIRRDWH</sequence>
<evidence type="ECO:0000256" key="5">
    <source>
        <dbReference type="ARBA" id="ARBA00022989"/>
    </source>
</evidence>
<feature type="transmembrane region" description="Helical" evidence="7">
    <location>
        <begin position="259"/>
        <end position="278"/>
    </location>
</feature>